<sequence length="841" mass="95311">MSTSNVKCSSKQFQHKRMFVFNNNDNNNASYSFNTDNCIETDMVLCPSSSSSSSLSSLTPLLSSFSSAYISASQRNSLISLSTIMALCISLMMMMMITVQPTHCVSITPSSSSSSIQPTSSKLPLSSSTDDVSISMLAKRSIDNQQQPGWTLMAQPLIIGNRPLEACQQIISAILTRDLASKDDDNDENLFTDSNKLATNHQTISSSAIPISISMRKNRIIIPMEQNNGGGGSSTNIDYDYDHHHNHHDGDDDFDDYHQADDNHNVHSDLFNFFNNHQQQRLNNQFESIELKNIDHDGTYYRHDDLNKDSVNSNSGRNSDNPIAVESSVDRGHQQQQQQQQEHHHEQYSNPKMMMIATTAAAVTAKNMNNQNSTSKMIMNPHLYVNLIKKCIQLVIDDRQNENHQFVNERPSSSSKSSMREKKSWFFGQPSNGHNHLGRMVIDRRDKNHLKDNSDSLHKSSYAERLDSFWKDLKGIRYKKQNGKIVQIGSRRNRNSMNSDKNNRVNKRMILLLMNLSVAKPLLEKIQSKEQLKRLENALKMSGNNQHMEQQQQQENKKLKSTTTSTSSLYDYRNHLQQSSLSPFDVDQLKLFKTDSNDNLDLLSQQSSASMKTSRNSDDEDSSLSSSHSIMANKQSPRSIEDNDNQSDFMPASLFGNDGANLFTLSPQLFPTSTAAMTTSATMKVIEPIATKINRQKHHAITTTTTGTGHTVASKSSSSRLIETDRPVLETPRSKKLLSQKIILGAIPWDKEGIRFKRDIHNTGIRYKKSPFDDEGIRYKKSPFDDEGIRYKKSPFDDEGIRYKKSPFDDEGIRYKKSPFDDEGIRYKKAPHMFNDEGIRY</sequence>
<feature type="compositionally biased region" description="Polar residues" evidence="1">
    <location>
        <begin position="309"/>
        <end position="321"/>
    </location>
</feature>
<keyword evidence="2" id="KW-1133">Transmembrane helix</keyword>
<protein>
    <submittedName>
        <fullName evidence="3">Uncharacterized protein</fullName>
    </submittedName>
</protein>
<dbReference type="AlphaFoldDB" id="A0A922I443"/>
<comment type="caution">
    <text evidence="3">The sequence shown here is derived from an EMBL/GenBank/DDBJ whole genome shotgun (WGS) entry which is preliminary data.</text>
</comment>
<evidence type="ECO:0000313" key="3">
    <source>
        <dbReference type="EMBL" id="KAH9521716.1"/>
    </source>
</evidence>
<feature type="region of interest" description="Disordered" evidence="1">
    <location>
        <begin position="545"/>
        <end position="565"/>
    </location>
</feature>
<feature type="region of interest" description="Disordered" evidence="1">
    <location>
        <begin position="405"/>
        <end position="430"/>
    </location>
</feature>
<reference evidence="3" key="2">
    <citation type="journal article" date="2022" name="Res Sq">
        <title>Comparative Genomics Reveals Insights into the Divergent Evolution of Astigmatic Mites and Household Pest Adaptations.</title>
        <authorList>
            <person name="Xiong Q."/>
            <person name="Wan A.T.-Y."/>
            <person name="Liu X.-Y."/>
            <person name="Fung C.S.-H."/>
            <person name="Xiao X."/>
            <person name="Malainual N."/>
            <person name="Hou J."/>
            <person name="Wang L."/>
            <person name="Wang M."/>
            <person name="Yang K."/>
            <person name="Cui Y."/>
            <person name="Leung E."/>
            <person name="Nong W."/>
            <person name="Shin S.-K."/>
            <person name="Au S."/>
            <person name="Jeong K.Y."/>
            <person name="Chew F.T."/>
            <person name="Hui J."/>
            <person name="Leung T.F."/>
            <person name="Tungtrongchitr A."/>
            <person name="Zhong N."/>
            <person name="Liu Z."/>
            <person name="Tsui S."/>
        </authorList>
    </citation>
    <scope>NUCLEOTIDE SEQUENCE</scope>
    <source>
        <strain evidence="3">Derf</strain>
        <tissue evidence="3">Whole organism</tissue>
    </source>
</reference>
<dbReference type="Proteomes" id="UP000790347">
    <property type="component" value="Unassembled WGS sequence"/>
</dbReference>
<feature type="transmembrane region" description="Helical" evidence="2">
    <location>
        <begin position="78"/>
        <end position="99"/>
    </location>
</feature>
<evidence type="ECO:0000256" key="2">
    <source>
        <dbReference type="SAM" id="Phobius"/>
    </source>
</evidence>
<reference evidence="3" key="1">
    <citation type="submission" date="2013-05" db="EMBL/GenBank/DDBJ databases">
        <authorList>
            <person name="Yim A.K.Y."/>
            <person name="Chan T.F."/>
            <person name="Ji K.M."/>
            <person name="Liu X.Y."/>
            <person name="Zhou J.W."/>
            <person name="Li R.Q."/>
            <person name="Yang K.Y."/>
            <person name="Li J."/>
            <person name="Li M."/>
            <person name="Law P.T.W."/>
            <person name="Wu Y.L."/>
            <person name="Cai Z.L."/>
            <person name="Qin H."/>
            <person name="Bao Y."/>
            <person name="Leung R.K.K."/>
            <person name="Ng P.K.S."/>
            <person name="Zou J."/>
            <person name="Zhong X.J."/>
            <person name="Ran P.X."/>
            <person name="Zhong N.S."/>
            <person name="Liu Z.G."/>
            <person name="Tsui S.K.W."/>
        </authorList>
    </citation>
    <scope>NUCLEOTIDE SEQUENCE</scope>
    <source>
        <strain evidence="3">Derf</strain>
        <tissue evidence="3">Whole organism</tissue>
    </source>
</reference>
<proteinExistence type="predicted"/>
<dbReference type="EMBL" id="ASGP02000002">
    <property type="protein sequence ID" value="KAH9521716.1"/>
    <property type="molecule type" value="Genomic_DNA"/>
</dbReference>
<keyword evidence="2" id="KW-0812">Transmembrane</keyword>
<feature type="region of interest" description="Disordered" evidence="1">
    <location>
        <begin position="602"/>
        <end position="651"/>
    </location>
</feature>
<gene>
    <name evidence="3" type="ORF">DERF_005348</name>
</gene>
<keyword evidence="4" id="KW-1185">Reference proteome</keyword>
<evidence type="ECO:0000256" key="1">
    <source>
        <dbReference type="SAM" id="MobiDB-lite"/>
    </source>
</evidence>
<feature type="compositionally biased region" description="Polar residues" evidence="1">
    <location>
        <begin position="602"/>
        <end position="613"/>
    </location>
</feature>
<organism evidence="3 4">
    <name type="scientific">Dermatophagoides farinae</name>
    <name type="common">American house dust mite</name>
    <dbReference type="NCBI Taxonomy" id="6954"/>
    <lineage>
        <taxon>Eukaryota</taxon>
        <taxon>Metazoa</taxon>
        <taxon>Ecdysozoa</taxon>
        <taxon>Arthropoda</taxon>
        <taxon>Chelicerata</taxon>
        <taxon>Arachnida</taxon>
        <taxon>Acari</taxon>
        <taxon>Acariformes</taxon>
        <taxon>Sarcoptiformes</taxon>
        <taxon>Astigmata</taxon>
        <taxon>Psoroptidia</taxon>
        <taxon>Analgoidea</taxon>
        <taxon>Pyroglyphidae</taxon>
        <taxon>Dermatophagoidinae</taxon>
        <taxon>Dermatophagoides</taxon>
    </lineage>
</organism>
<keyword evidence="2" id="KW-0472">Membrane</keyword>
<feature type="region of interest" description="Disordered" evidence="1">
    <location>
        <begin position="305"/>
        <end position="349"/>
    </location>
</feature>
<evidence type="ECO:0000313" key="4">
    <source>
        <dbReference type="Proteomes" id="UP000790347"/>
    </source>
</evidence>
<feature type="region of interest" description="Disordered" evidence="1">
    <location>
        <begin position="705"/>
        <end position="724"/>
    </location>
</feature>
<name>A0A922I443_DERFA</name>
<accession>A0A922I443</accession>